<proteinExistence type="predicted"/>
<dbReference type="RefSeq" id="WP_146035948.1">
    <property type="nucleotide sequence ID" value="NZ_PDOD01000003.1"/>
</dbReference>
<dbReference type="Proteomes" id="UP000248214">
    <property type="component" value="Unassembled WGS sequence"/>
</dbReference>
<evidence type="ECO:0000313" key="1">
    <source>
        <dbReference type="EMBL" id="PYZ92462.1"/>
    </source>
</evidence>
<gene>
    <name evidence="1" type="ORF">CR194_12370</name>
</gene>
<sequence length="68" mass="7348">DTGTRVNEARTEQALATSSSVIGSACPYCLTMLSDGTKAKEVEEDVRTMDVVEILEKSIVKKEEVVSV</sequence>
<accession>A0A323TA44</accession>
<protein>
    <recommendedName>
        <fullName evidence="3">(Fe-S)-binding protein</fullName>
    </recommendedName>
</protein>
<keyword evidence="2" id="KW-1185">Reference proteome</keyword>
<evidence type="ECO:0000313" key="2">
    <source>
        <dbReference type="Proteomes" id="UP000248214"/>
    </source>
</evidence>
<feature type="non-terminal residue" evidence="1">
    <location>
        <position position="1"/>
    </location>
</feature>
<comment type="caution">
    <text evidence="1">The sequence shown here is derived from an EMBL/GenBank/DDBJ whole genome shotgun (WGS) entry which is preliminary data.</text>
</comment>
<dbReference type="OrthoDB" id="9794954at2"/>
<dbReference type="EMBL" id="PDOD01000003">
    <property type="protein sequence ID" value="PYZ92462.1"/>
    <property type="molecule type" value="Genomic_DNA"/>
</dbReference>
<name>A0A323TA44_9BACI</name>
<reference evidence="1 2" key="1">
    <citation type="submission" date="2017-10" db="EMBL/GenBank/DDBJ databases">
        <title>Bacillus sp. nov., a halophilic bacterium isolated from a Keqin Lake.</title>
        <authorList>
            <person name="Wang H."/>
        </authorList>
    </citation>
    <scope>NUCLEOTIDE SEQUENCE [LARGE SCALE GENOMIC DNA]</scope>
    <source>
        <strain evidence="1 2">KQ-12</strain>
    </source>
</reference>
<organism evidence="1 2">
    <name type="scientific">Salipaludibacillus keqinensis</name>
    <dbReference type="NCBI Taxonomy" id="2045207"/>
    <lineage>
        <taxon>Bacteria</taxon>
        <taxon>Bacillati</taxon>
        <taxon>Bacillota</taxon>
        <taxon>Bacilli</taxon>
        <taxon>Bacillales</taxon>
        <taxon>Bacillaceae</taxon>
    </lineage>
</organism>
<dbReference type="AlphaFoldDB" id="A0A323TA44"/>
<evidence type="ECO:0008006" key="3">
    <source>
        <dbReference type="Google" id="ProtNLM"/>
    </source>
</evidence>